<evidence type="ECO:0000313" key="2">
    <source>
        <dbReference type="Proteomes" id="UP000234681"/>
    </source>
</evidence>
<name>A6HGX9_RAT</name>
<sequence length="80" mass="9209">MRLSKDSSRWQFPTSIPCGSLPKGNDWLQIASFLNDDSRQALPQGSLAESVEKSSWPLWWPANVKRTKMPWERKCQESCV</sequence>
<organism evidence="1 2">
    <name type="scientific">Rattus norvegicus</name>
    <name type="common">Rat</name>
    <dbReference type="NCBI Taxonomy" id="10116"/>
    <lineage>
        <taxon>Eukaryota</taxon>
        <taxon>Metazoa</taxon>
        <taxon>Chordata</taxon>
        <taxon>Craniata</taxon>
        <taxon>Vertebrata</taxon>
        <taxon>Euteleostomi</taxon>
        <taxon>Mammalia</taxon>
        <taxon>Eutheria</taxon>
        <taxon>Euarchontoglires</taxon>
        <taxon>Glires</taxon>
        <taxon>Rodentia</taxon>
        <taxon>Myomorpha</taxon>
        <taxon>Muroidea</taxon>
        <taxon>Muridae</taxon>
        <taxon>Murinae</taxon>
        <taxon>Rattus</taxon>
    </lineage>
</organism>
<accession>A6HGX9</accession>
<protein>
    <submittedName>
        <fullName evidence="1">RCG33418</fullName>
    </submittedName>
</protein>
<dbReference type="EMBL" id="CH473948">
    <property type="protein sequence ID" value="EDM05284.1"/>
    <property type="molecule type" value="Genomic_DNA"/>
</dbReference>
<dbReference type="Proteomes" id="UP000234681">
    <property type="component" value="Chromosome 10"/>
</dbReference>
<reference evidence="1 2" key="1">
    <citation type="submission" date="2005-07" db="EMBL/GenBank/DDBJ databases">
        <authorList>
            <person name="Mural R.J."/>
            <person name="Li P.W."/>
            <person name="Adams M.D."/>
            <person name="Amanatides P.G."/>
            <person name="Baden-Tillson H."/>
            <person name="Barnstead M."/>
            <person name="Chin S.H."/>
            <person name="Dew I."/>
            <person name="Evans C.A."/>
            <person name="Ferriera S."/>
            <person name="Flanigan M."/>
            <person name="Fosler C."/>
            <person name="Glodek A."/>
            <person name="Gu Z."/>
            <person name="Holt R.A."/>
            <person name="Jennings D."/>
            <person name="Kraft C.L."/>
            <person name="Lu F."/>
            <person name="Nguyen T."/>
            <person name="Nusskern D.R."/>
            <person name="Pfannkoch C.M."/>
            <person name="Sitter C."/>
            <person name="Sutton G.G."/>
            <person name="Venter J.C."/>
            <person name="Wang Z."/>
            <person name="Woodage T."/>
            <person name="Zheng X.H."/>
            <person name="Zhong F."/>
        </authorList>
    </citation>
    <scope>NUCLEOTIDE SEQUENCE [LARGE SCALE GENOMIC DNA]</scope>
    <source>
        <strain>BN</strain>
        <strain evidence="2">Sprague-Dawley</strain>
    </source>
</reference>
<dbReference type="AlphaFoldDB" id="A6HGX9"/>
<gene>
    <name evidence="1" type="ORF">rCG_33418</name>
</gene>
<evidence type="ECO:0000313" key="1">
    <source>
        <dbReference type="EMBL" id="EDM05284.1"/>
    </source>
</evidence>
<proteinExistence type="predicted"/>